<proteinExistence type="predicted"/>
<protein>
    <submittedName>
        <fullName evidence="1">Uncharacterized protein</fullName>
    </submittedName>
</protein>
<dbReference type="AlphaFoldDB" id="A0A0E9P945"/>
<reference evidence="1" key="2">
    <citation type="journal article" date="2015" name="Fish Shellfish Immunol.">
        <title>Early steps in the European eel (Anguilla anguilla)-Vibrio vulnificus interaction in the gills: Role of the RtxA13 toxin.</title>
        <authorList>
            <person name="Callol A."/>
            <person name="Pajuelo D."/>
            <person name="Ebbesson L."/>
            <person name="Teles M."/>
            <person name="MacKenzie S."/>
            <person name="Amaro C."/>
        </authorList>
    </citation>
    <scope>NUCLEOTIDE SEQUENCE</scope>
</reference>
<sequence length="65" mass="7324">MEGHCFARAKIEKLRSQYLKEKDVQWSDRVKEAMGTSSADGRNTGEITLFISKLCDHIGCSFSRG</sequence>
<dbReference type="EMBL" id="GBXM01108224">
    <property type="protein sequence ID" value="JAH00353.1"/>
    <property type="molecule type" value="Transcribed_RNA"/>
</dbReference>
<accession>A0A0E9P945</accession>
<organism evidence="1">
    <name type="scientific">Anguilla anguilla</name>
    <name type="common">European freshwater eel</name>
    <name type="synonym">Muraena anguilla</name>
    <dbReference type="NCBI Taxonomy" id="7936"/>
    <lineage>
        <taxon>Eukaryota</taxon>
        <taxon>Metazoa</taxon>
        <taxon>Chordata</taxon>
        <taxon>Craniata</taxon>
        <taxon>Vertebrata</taxon>
        <taxon>Euteleostomi</taxon>
        <taxon>Actinopterygii</taxon>
        <taxon>Neopterygii</taxon>
        <taxon>Teleostei</taxon>
        <taxon>Anguilliformes</taxon>
        <taxon>Anguillidae</taxon>
        <taxon>Anguilla</taxon>
    </lineage>
</organism>
<name>A0A0E9P945_ANGAN</name>
<reference evidence="1" key="1">
    <citation type="submission" date="2014-11" db="EMBL/GenBank/DDBJ databases">
        <authorList>
            <person name="Amaro Gonzalez C."/>
        </authorList>
    </citation>
    <scope>NUCLEOTIDE SEQUENCE</scope>
</reference>
<evidence type="ECO:0000313" key="1">
    <source>
        <dbReference type="EMBL" id="JAH00353.1"/>
    </source>
</evidence>